<keyword evidence="9" id="KW-1185">Reference proteome</keyword>
<evidence type="ECO:0000313" key="8">
    <source>
        <dbReference type="EMBL" id="SOE00761.1"/>
    </source>
</evidence>
<dbReference type="Proteomes" id="UP000219621">
    <property type="component" value="Unassembled WGS sequence"/>
</dbReference>
<reference evidence="8 9" key="1">
    <citation type="submission" date="2017-09" db="EMBL/GenBank/DDBJ databases">
        <authorList>
            <person name="Ehlers B."/>
            <person name="Leendertz F.H."/>
        </authorList>
    </citation>
    <scope>NUCLEOTIDE SEQUENCE [LARGE SCALE GENOMIC DNA]</scope>
    <source>
        <strain evidence="8 9">USBA 140</strain>
    </source>
</reference>
<evidence type="ECO:0000256" key="5">
    <source>
        <dbReference type="SAM" id="Coils"/>
    </source>
</evidence>
<dbReference type="AlphaFoldDB" id="A0A286GZ46"/>
<evidence type="ECO:0000259" key="7">
    <source>
        <dbReference type="Pfam" id="PF04932"/>
    </source>
</evidence>
<keyword evidence="2 6" id="KW-0812">Transmembrane</keyword>
<dbReference type="RefSeq" id="WP_097281356.1">
    <property type="nucleotide sequence ID" value="NZ_OCNJ01000014.1"/>
</dbReference>
<keyword evidence="8" id="KW-0436">Ligase</keyword>
<dbReference type="PANTHER" id="PTHR37422">
    <property type="entry name" value="TEICHURONIC ACID BIOSYNTHESIS PROTEIN TUAE"/>
    <property type="match status" value="1"/>
</dbReference>
<proteinExistence type="predicted"/>
<accession>A0A286GZ46</accession>
<feature type="transmembrane region" description="Helical" evidence="6">
    <location>
        <begin position="470"/>
        <end position="490"/>
    </location>
</feature>
<protein>
    <submittedName>
        <fullName evidence="8">O-Antigen ligase</fullName>
    </submittedName>
</protein>
<feature type="transmembrane region" description="Helical" evidence="6">
    <location>
        <begin position="496"/>
        <end position="513"/>
    </location>
</feature>
<dbReference type="InterPro" id="IPR007016">
    <property type="entry name" value="O-antigen_ligase-rel_domated"/>
</dbReference>
<feature type="domain" description="O-antigen ligase-related" evidence="7">
    <location>
        <begin position="302"/>
        <end position="448"/>
    </location>
</feature>
<feature type="transmembrane region" description="Helical" evidence="6">
    <location>
        <begin position="320"/>
        <end position="339"/>
    </location>
</feature>
<feature type="transmembrane region" description="Helical" evidence="6">
    <location>
        <begin position="178"/>
        <end position="197"/>
    </location>
</feature>
<dbReference type="Pfam" id="PF04932">
    <property type="entry name" value="Wzy_C"/>
    <property type="match status" value="1"/>
</dbReference>
<evidence type="ECO:0000256" key="6">
    <source>
        <dbReference type="SAM" id="Phobius"/>
    </source>
</evidence>
<feature type="transmembrane region" description="Helical" evidence="6">
    <location>
        <begin position="294"/>
        <end position="314"/>
    </location>
</feature>
<feature type="coiled-coil region" evidence="5">
    <location>
        <begin position="515"/>
        <end position="542"/>
    </location>
</feature>
<dbReference type="PANTHER" id="PTHR37422:SF23">
    <property type="entry name" value="TEICHURONIC ACID BIOSYNTHESIS PROTEIN TUAE"/>
    <property type="match status" value="1"/>
</dbReference>
<dbReference type="InterPro" id="IPR051533">
    <property type="entry name" value="WaaL-like"/>
</dbReference>
<dbReference type="EMBL" id="OCNJ01000014">
    <property type="protein sequence ID" value="SOE00761.1"/>
    <property type="molecule type" value="Genomic_DNA"/>
</dbReference>
<evidence type="ECO:0000256" key="3">
    <source>
        <dbReference type="ARBA" id="ARBA00022989"/>
    </source>
</evidence>
<feature type="transmembrane region" description="Helical" evidence="6">
    <location>
        <begin position="32"/>
        <end position="50"/>
    </location>
</feature>
<evidence type="ECO:0000256" key="1">
    <source>
        <dbReference type="ARBA" id="ARBA00004141"/>
    </source>
</evidence>
<evidence type="ECO:0000256" key="2">
    <source>
        <dbReference type="ARBA" id="ARBA00022692"/>
    </source>
</evidence>
<feature type="transmembrane region" description="Helical" evidence="6">
    <location>
        <begin position="346"/>
        <end position="369"/>
    </location>
</feature>
<evidence type="ECO:0000256" key="4">
    <source>
        <dbReference type="ARBA" id="ARBA00023136"/>
    </source>
</evidence>
<feature type="transmembrane region" description="Helical" evidence="6">
    <location>
        <begin position="87"/>
        <end position="105"/>
    </location>
</feature>
<dbReference type="OrthoDB" id="7209936at2"/>
<dbReference type="GO" id="GO:0016874">
    <property type="term" value="F:ligase activity"/>
    <property type="evidence" value="ECO:0007669"/>
    <property type="project" value="UniProtKB-KW"/>
</dbReference>
<keyword evidence="4 6" id="KW-0472">Membrane</keyword>
<organism evidence="8 9">
    <name type="scientific">Caenispirillum bisanense</name>
    <dbReference type="NCBI Taxonomy" id="414052"/>
    <lineage>
        <taxon>Bacteria</taxon>
        <taxon>Pseudomonadati</taxon>
        <taxon>Pseudomonadota</taxon>
        <taxon>Alphaproteobacteria</taxon>
        <taxon>Rhodospirillales</taxon>
        <taxon>Novispirillaceae</taxon>
        <taxon>Caenispirillum</taxon>
    </lineage>
</organism>
<dbReference type="GO" id="GO:0016020">
    <property type="term" value="C:membrane"/>
    <property type="evidence" value="ECO:0007669"/>
    <property type="project" value="UniProtKB-SubCell"/>
</dbReference>
<evidence type="ECO:0000313" key="9">
    <source>
        <dbReference type="Proteomes" id="UP000219621"/>
    </source>
</evidence>
<comment type="subcellular location">
    <subcellularLocation>
        <location evidence="1">Membrane</location>
        <topology evidence="1">Multi-pass membrane protein</topology>
    </subcellularLocation>
</comment>
<feature type="transmembrane region" description="Helical" evidence="6">
    <location>
        <begin position="56"/>
        <end position="75"/>
    </location>
</feature>
<sequence length="557" mass="60014">MGSLARSSGGVHFWRREHPLVALLRRLVQTGAGAGGIALFGAVIGLMVAVLPLRFLYVPIVVLVLMAALVLWAMPDLRRVPSRLTRWAFFVFLPVLACVPPYMAIDPPALPWISLTRVALFSLILLFLMVLAGSSDARGALRATLRGGGVASVAFYAVAFTFFLSIFLSNSAATSLKAYADAAIYWFIPFLATLLVVRSHRDVQIVYRLLAASAIFLLAIAAVEFVWQQRVFLRILPGSLIASDPVMYEVLSRANFRNGIYRVSASFLVPLSYAEFLALISPVFLYMVLYGEKLVWRSLGVLAFLSASAGIVLSGSRGGLISYIAGCALFVFLYAVRAAMRKKGSLIGPFLLSLYAVGSVMFVGLVFTWRRLYVMIFGGGEAAGSTEARIIQWDMATPHIMANPVTGHGLGLGAATVGFTTPAGTLTLDSYAITLLVETGILGFAAFFLLVLGTAAAGARAYLKHPEERAAPVLPLACGLAGFAIYRMALSQTENHTILFVFVGIVAAIVARLKHEAAERAAVEAARKAAEHRARIDRLTARRLASAETLFGHLPKP</sequence>
<feature type="transmembrane region" description="Helical" evidence="6">
    <location>
        <begin position="267"/>
        <end position="287"/>
    </location>
</feature>
<name>A0A286GZ46_9PROT</name>
<feature type="transmembrane region" description="Helical" evidence="6">
    <location>
        <begin position="209"/>
        <end position="227"/>
    </location>
</feature>
<feature type="transmembrane region" description="Helical" evidence="6">
    <location>
        <begin position="153"/>
        <end position="172"/>
    </location>
</feature>
<keyword evidence="5" id="KW-0175">Coiled coil</keyword>
<feature type="transmembrane region" description="Helical" evidence="6">
    <location>
        <begin position="441"/>
        <end position="463"/>
    </location>
</feature>
<feature type="transmembrane region" description="Helical" evidence="6">
    <location>
        <begin position="111"/>
        <end position="132"/>
    </location>
</feature>
<gene>
    <name evidence="8" type="ORF">SAMN05421508_11424</name>
</gene>
<keyword evidence="3 6" id="KW-1133">Transmembrane helix</keyword>